<dbReference type="AlphaFoldDB" id="A0A399QXV3"/>
<dbReference type="GO" id="GO:0009279">
    <property type="term" value="C:cell outer membrane"/>
    <property type="evidence" value="ECO:0007669"/>
    <property type="project" value="InterPro"/>
</dbReference>
<dbReference type="Proteomes" id="UP000265431">
    <property type="component" value="Unassembled WGS sequence"/>
</dbReference>
<dbReference type="GO" id="GO:0006878">
    <property type="term" value="P:intracellular copper ion homeostasis"/>
    <property type="evidence" value="ECO:0007669"/>
    <property type="project" value="InterPro"/>
</dbReference>
<dbReference type="OrthoDB" id="9778934at2"/>
<comment type="caution">
    <text evidence="2">The sequence shown here is derived from an EMBL/GenBank/DDBJ whole genome shotgun (WGS) entry which is preliminary data.</text>
</comment>
<proteinExistence type="predicted"/>
<evidence type="ECO:0000256" key="1">
    <source>
        <dbReference type="SAM" id="SignalP"/>
    </source>
</evidence>
<evidence type="ECO:0000313" key="2">
    <source>
        <dbReference type="EMBL" id="RIJ22337.1"/>
    </source>
</evidence>
<dbReference type="InterPro" id="IPR007939">
    <property type="entry name" value="Cu-R_B_prcur"/>
</dbReference>
<feature type="signal peptide" evidence="1">
    <location>
        <begin position="1"/>
        <end position="25"/>
    </location>
</feature>
<sequence>MRRSMIRHLALAAIVALCAMPAAVSQDAQKPWGQADEIWGEAEMTEARDQVLASHGDLRTTYLLAERFELQAFDDEDVLLLDGNAWIGGDINKLWFKTELEYLPDEGELEEAEVQALWSRAISPYFDLQLGVRQDFEPGGRTHAVAGVQGLAPYLFEVDAAAFLSADGDLISRVETEYELLLTQRLILQPRAEMEFSAQDIPELETGSGLVSLSAGLRLRYEIEREFAPYIGVEYQRSFGRTADFIEAAGGKTDATALLVGIRAWY</sequence>
<accession>A0A399QXV3</accession>
<evidence type="ECO:0000313" key="3">
    <source>
        <dbReference type="Proteomes" id="UP000265431"/>
    </source>
</evidence>
<feature type="chain" id="PRO_5017387185" evidence="1">
    <location>
        <begin position="26"/>
        <end position="266"/>
    </location>
</feature>
<keyword evidence="1" id="KW-0732">Signal</keyword>
<dbReference type="Pfam" id="PF05275">
    <property type="entry name" value="CopB"/>
    <property type="match status" value="1"/>
</dbReference>
<name>A0A399QXV3_9PROT</name>
<dbReference type="GO" id="GO:0005507">
    <property type="term" value="F:copper ion binding"/>
    <property type="evidence" value="ECO:0007669"/>
    <property type="project" value="InterPro"/>
</dbReference>
<keyword evidence="3" id="KW-1185">Reference proteome</keyword>
<reference evidence="2 3" key="1">
    <citation type="submission" date="2018-08" db="EMBL/GenBank/DDBJ databases">
        <title>Henriciella mobilis sp. nov., isolated from seawater.</title>
        <authorList>
            <person name="Cheng H."/>
            <person name="Wu Y.-H."/>
            <person name="Xu X.-W."/>
            <person name="Guo L.-L."/>
        </authorList>
    </citation>
    <scope>NUCLEOTIDE SEQUENCE [LARGE SCALE GENOMIC DNA]</scope>
    <source>
        <strain evidence="2 3">CCUG66934</strain>
    </source>
</reference>
<gene>
    <name evidence="2" type="ORF">D1224_12355</name>
</gene>
<organism evidence="2 3">
    <name type="scientific">Henriciella barbarensis</name>
    <dbReference type="NCBI Taxonomy" id="86342"/>
    <lineage>
        <taxon>Bacteria</taxon>
        <taxon>Pseudomonadati</taxon>
        <taxon>Pseudomonadota</taxon>
        <taxon>Alphaproteobacteria</taxon>
        <taxon>Hyphomonadales</taxon>
        <taxon>Hyphomonadaceae</taxon>
        <taxon>Henriciella</taxon>
    </lineage>
</organism>
<dbReference type="EMBL" id="QWGB01000007">
    <property type="protein sequence ID" value="RIJ22337.1"/>
    <property type="molecule type" value="Genomic_DNA"/>
</dbReference>
<protein>
    <submittedName>
        <fullName evidence="2">Copper resistance protein B</fullName>
    </submittedName>
</protein>